<dbReference type="Proteomes" id="UP000823603">
    <property type="component" value="Unassembled WGS sequence"/>
</dbReference>
<protein>
    <submittedName>
        <fullName evidence="4">Lactonase family protein</fullName>
    </submittedName>
</protein>
<dbReference type="GO" id="GO:0006006">
    <property type="term" value="P:glucose metabolic process"/>
    <property type="evidence" value="ECO:0007669"/>
    <property type="project" value="UniProtKB-KW"/>
</dbReference>
<feature type="signal peptide" evidence="3">
    <location>
        <begin position="1"/>
        <end position="21"/>
    </location>
</feature>
<dbReference type="PANTHER" id="PTHR30344:SF1">
    <property type="entry name" value="6-PHOSPHOGLUCONOLACTONASE"/>
    <property type="match status" value="1"/>
</dbReference>
<dbReference type="InterPro" id="IPR011045">
    <property type="entry name" value="N2O_reductase_N"/>
</dbReference>
<keyword evidence="2" id="KW-0119">Carbohydrate metabolism</keyword>
<organism evidence="4 5">
    <name type="scientific">Candidatus Cryptobacteroides faecavium</name>
    <dbReference type="NCBI Taxonomy" id="2840762"/>
    <lineage>
        <taxon>Bacteria</taxon>
        <taxon>Pseudomonadati</taxon>
        <taxon>Bacteroidota</taxon>
        <taxon>Bacteroidia</taxon>
        <taxon>Bacteroidales</taxon>
        <taxon>Candidatus Cryptobacteroides</taxon>
    </lineage>
</organism>
<evidence type="ECO:0000256" key="3">
    <source>
        <dbReference type="SAM" id="SignalP"/>
    </source>
</evidence>
<sequence length="397" mass="42877">MKRPKILAVSLALAAAAVCVAAVLYFRSGTHPAGAREGLVVYIGTYGNHLYRYIFDASDGGFTPLGQAEVRNPSYIALGEENMRDGIYDIYAVSESGDSSGVFSFADNIGISRTGDAVTGEDPCYILFDNACSLVMTADYSGGSVSVFRVNDDGSVGEKLQTLRFEGSGPVPGRQESSHIHQLKFLPASASGRYLLAADLGADRIRILKLERNADKVSASHPGDSALAYIPGLDVDCGAGSGPRHMAVDTLRHRVYCLTEISGELLVFDYSFNVDGQPVLSLSDRIEIPEAQGGGSADIHLHPSGRFLYTSHRLRKDGIALFTVADDGTLSRTAYYKTRRHPRNFCITPDGSMLMVASRDEKSVDVYDIDPETGCLDYSGARLRFEEDMPSCIVIAE</sequence>
<reference evidence="4" key="2">
    <citation type="journal article" date="2021" name="PeerJ">
        <title>Extensive microbial diversity within the chicken gut microbiome revealed by metagenomics and culture.</title>
        <authorList>
            <person name="Gilroy R."/>
            <person name="Ravi A."/>
            <person name="Getino M."/>
            <person name="Pursley I."/>
            <person name="Horton D.L."/>
            <person name="Alikhan N.F."/>
            <person name="Baker D."/>
            <person name="Gharbi K."/>
            <person name="Hall N."/>
            <person name="Watson M."/>
            <person name="Adriaenssens E.M."/>
            <person name="Foster-Nyarko E."/>
            <person name="Jarju S."/>
            <person name="Secka A."/>
            <person name="Antonio M."/>
            <person name="Oren A."/>
            <person name="Chaudhuri R.R."/>
            <person name="La Ragione R."/>
            <person name="Hildebrand F."/>
            <person name="Pallen M.J."/>
        </authorList>
    </citation>
    <scope>NUCLEOTIDE SEQUENCE</scope>
    <source>
        <strain evidence="4">B2-22910</strain>
    </source>
</reference>
<keyword evidence="3" id="KW-0732">Signal</keyword>
<evidence type="ECO:0000256" key="1">
    <source>
        <dbReference type="ARBA" id="ARBA00005564"/>
    </source>
</evidence>
<name>A0A9D9IGR6_9BACT</name>
<dbReference type="InterPro" id="IPR015943">
    <property type="entry name" value="WD40/YVTN_repeat-like_dom_sf"/>
</dbReference>
<reference evidence="4" key="1">
    <citation type="submission" date="2020-10" db="EMBL/GenBank/DDBJ databases">
        <authorList>
            <person name="Gilroy R."/>
        </authorList>
    </citation>
    <scope>NUCLEOTIDE SEQUENCE</scope>
    <source>
        <strain evidence="4">B2-22910</strain>
    </source>
</reference>
<dbReference type="InterPro" id="IPR050282">
    <property type="entry name" value="Cycloisomerase_2"/>
</dbReference>
<dbReference type="PANTHER" id="PTHR30344">
    <property type="entry name" value="6-PHOSPHOGLUCONOLACTONASE-RELATED"/>
    <property type="match status" value="1"/>
</dbReference>
<dbReference type="AlphaFoldDB" id="A0A9D9IGR6"/>
<feature type="chain" id="PRO_5039375484" evidence="3">
    <location>
        <begin position="22"/>
        <end position="397"/>
    </location>
</feature>
<dbReference type="Gene3D" id="2.130.10.10">
    <property type="entry name" value="YVTN repeat-like/Quinoprotein amine dehydrogenase"/>
    <property type="match status" value="1"/>
</dbReference>
<dbReference type="Pfam" id="PF10282">
    <property type="entry name" value="Lactonase"/>
    <property type="match status" value="1"/>
</dbReference>
<evidence type="ECO:0000313" key="4">
    <source>
        <dbReference type="EMBL" id="MBO8471925.1"/>
    </source>
</evidence>
<comment type="caution">
    <text evidence="4">The sequence shown here is derived from an EMBL/GenBank/DDBJ whole genome shotgun (WGS) entry which is preliminary data.</text>
</comment>
<dbReference type="GO" id="GO:0017057">
    <property type="term" value="F:6-phosphogluconolactonase activity"/>
    <property type="evidence" value="ECO:0007669"/>
    <property type="project" value="TreeGrafter"/>
</dbReference>
<evidence type="ECO:0000313" key="5">
    <source>
        <dbReference type="Proteomes" id="UP000823603"/>
    </source>
</evidence>
<keyword evidence="2" id="KW-0313">Glucose metabolism</keyword>
<accession>A0A9D9IGR6</accession>
<proteinExistence type="inferred from homology"/>
<gene>
    <name evidence="4" type="ORF">IAB82_09065</name>
</gene>
<dbReference type="InterPro" id="IPR019405">
    <property type="entry name" value="Lactonase_7-beta_prop"/>
</dbReference>
<evidence type="ECO:0000256" key="2">
    <source>
        <dbReference type="ARBA" id="ARBA00022526"/>
    </source>
</evidence>
<comment type="similarity">
    <text evidence="1">Belongs to the cycloisomerase 2 family.</text>
</comment>
<dbReference type="SUPFAM" id="SSF50974">
    <property type="entry name" value="Nitrous oxide reductase, N-terminal domain"/>
    <property type="match status" value="1"/>
</dbReference>
<dbReference type="EMBL" id="JADIMB010000134">
    <property type="protein sequence ID" value="MBO8471925.1"/>
    <property type="molecule type" value="Genomic_DNA"/>
</dbReference>